<keyword evidence="3" id="KW-1185">Reference proteome</keyword>
<reference evidence="3" key="1">
    <citation type="journal article" date="2019" name="Int. J. Syst. Evol. Microbiol.">
        <title>The Global Catalogue of Microorganisms (GCM) 10K type strain sequencing project: providing services to taxonomists for standard genome sequencing and annotation.</title>
        <authorList>
            <consortium name="The Broad Institute Genomics Platform"/>
            <consortium name="The Broad Institute Genome Sequencing Center for Infectious Disease"/>
            <person name="Wu L."/>
            <person name="Ma J."/>
        </authorList>
    </citation>
    <scope>NUCLEOTIDE SEQUENCE [LARGE SCALE GENOMIC DNA]</scope>
    <source>
        <strain evidence="3">CGMCC 4.7289</strain>
    </source>
</reference>
<evidence type="ECO:0000256" key="1">
    <source>
        <dbReference type="SAM" id="MobiDB-lite"/>
    </source>
</evidence>
<feature type="compositionally biased region" description="Polar residues" evidence="1">
    <location>
        <begin position="135"/>
        <end position="144"/>
    </location>
</feature>
<dbReference type="RefSeq" id="WP_253750296.1">
    <property type="nucleotide sequence ID" value="NZ_JAMZDZ010000001.1"/>
</dbReference>
<name>A0ABV8LZ08_9ACTN</name>
<gene>
    <name evidence="2" type="ORF">ACFOZ4_33385</name>
</gene>
<accession>A0ABV8LZ08</accession>
<dbReference type="EMBL" id="JBHSAY010000023">
    <property type="protein sequence ID" value="MFC4135534.1"/>
    <property type="molecule type" value="Genomic_DNA"/>
</dbReference>
<comment type="caution">
    <text evidence="2">The sequence shown here is derived from an EMBL/GenBank/DDBJ whole genome shotgun (WGS) entry which is preliminary data.</text>
</comment>
<feature type="compositionally biased region" description="Low complexity" evidence="1">
    <location>
        <begin position="113"/>
        <end position="125"/>
    </location>
</feature>
<evidence type="ECO:0000313" key="3">
    <source>
        <dbReference type="Proteomes" id="UP001595816"/>
    </source>
</evidence>
<feature type="region of interest" description="Disordered" evidence="1">
    <location>
        <begin position="113"/>
        <end position="171"/>
    </location>
</feature>
<protein>
    <submittedName>
        <fullName evidence="2">Uncharacterized protein</fullName>
    </submittedName>
</protein>
<evidence type="ECO:0000313" key="2">
    <source>
        <dbReference type="EMBL" id="MFC4135534.1"/>
    </source>
</evidence>
<dbReference type="Proteomes" id="UP001595816">
    <property type="component" value="Unassembled WGS sequence"/>
</dbReference>
<sequence length="171" mass="18786">MAAKALVNSLTRAQQDLLRETDRDNLALLDEDGLVELHTRIRRARDKHVGLYRREAASKVATVGGRGKAHAKNTRNRETAEVFEDALARVSRALAAAARASANVLRAERLAMARAARSPRSTAAPGTRRPPAKRGTSSQRSRPTPDQPVLRKQHASSRAMGARRQAKRDSR</sequence>
<proteinExistence type="predicted"/>
<organism evidence="2 3">
    <name type="scientific">Hamadaea flava</name>
    <dbReference type="NCBI Taxonomy" id="1742688"/>
    <lineage>
        <taxon>Bacteria</taxon>
        <taxon>Bacillati</taxon>
        <taxon>Actinomycetota</taxon>
        <taxon>Actinomycetes</taxon>
        <taxon>Micromonosporales</taxon>
        <taxon>Micromonosporaceae</taxon>
        <taxon>Hamadaea</taxon>
    </lineage>
</organism>